<comment type="caution">
    <text evidence="2">The sequence shown here is derived from an EMBL/GenBank/DDBJ whole genome shotgun (WGS) entry which is preliminary data.</text>
</comment>
<dbReference type="RefSeq" id="WP_182202231.1">
    <property type="nucleotide sequence ID" value="NZ_JACGLT010000001.1"/>
</dbReference>
<sequence>MRRAIIFVHGKRAGILTELSDRGYSFEYDDNYKGAVVSLTMPTRHKKYSYTSFPPFIEGPLPEGTMLEGLLRITKFDKNDYFSQLIAKGNNLVGAVTVKLSEDE</sequence>
<proteinExistence type="predicted"/>
<feature type="domain" description="HipA N-terminal subdomain 1" evidence="1">
    <location>
        <begin position="5"/>
        <end position="98"/>
    </location>
</feature>
<dbReference type="InterPro" id="IPR017508">
    <property type="entry name" value="HipA_N1"/>
</dbReference>
<accession>A0A7W2R290</accession>
<dbReference type="Pfam" id="PF13657">
    <property type="entry name" value="Couple_hipA"/>
    <property type="match status" value="1"/>
</dbReference>
<dbReference type="AlphaFoldDB" id="A0A7W2R290"/>
<gene>
    <name evidence="2" type="ORF">H3Z82_02195</name>
</gene>
<evidence type="ECO:0000313" key="3">
    <source>
        <dbReference type="Proteomes" id="UP000541857"/>
    </source>
</evidence>
<organism evidence="2 3">
    <name type="scientific">Gelidibacter maritimus</name>
    <dbReference type="NCBI Taxonomy" id="2761487"/>
    <lineage>
        <taxon>Bacteria</taxon>
        <taxon>Pseudomonadati</taxon>
        <taxon>Bacteroidota</taxon>
        <taxon>Flavobacteriia</taxon>
        <taxon>Flavobacteriales</taxon>
        <taxon>Flavobacteriaceae</taxon>
        <taxon>Gelidibacter</taxon>
    </lineage>
</organism>
<dbReference type="NCBIfam" id="TIGR03071">
    <property type="entry name" value="couple_hipA"/>
    <property type="match status" value="1"/>
</dbReference>
<keyword evidence="3" id="KW-1185">Reference proteome</keyword>
<evidence type="ECO:0000259" key="1">
    <source>
        <dbReference type="Pfam" id="PF13657"/>
    </source>
</evidence>
<dbReference type="Proteomes" id="UP000541857">
    <property type="component" value="Unassembled WGS sequence"/>
</dbReference>
<reference evidence="2 3" key="1">
    <citation type="submission" date="2020-07" db="EMBL/GenBank/DDBJ databases">
        <title>Bacterium isolated from marine sediment.</title>
        <authorList>
            <person name="Shang D."/>
        </authorList>
    </citation>
    <scope>NUCLEOTIDE SEQUENCE [LARGE SCALE GENOMIC DNA]</scope>
    <source>
        <strain evidence="2 3">F6074</strain>
    </source>
</reference>
<dbReference type="EMBL" id="JACGLT010000001">
    <property type="protein sequence ID" value="MBA6151529.1"/>
    <property type="molecule type" value="Genomic_DNA"/>
</dbReference>
<name>A0A7W2R290_9FLAO</name>
<evidence type="ECO:0000313" key="2">
    <source>
        <dbReference type="EMBL" id="MBA6151529.1"/>
    </source>
</evidence>
<protein>
    <submittedName>
        <fullName evidence="2">HipA N-terminal domain-containing protein</fullName>
    </submittedName>
</protein>